<keyword evidence="2" id="KW-0808">Transferase</keyword>
<protein>
    <submittedName>
        <fullName evidence="2">Glycosyl transferase, group 2 protein</fullName>
    </submittedName>
</protein>
<feature type="region of interest" description="Disordered" evidence="1">
    <location>
        <begin position="743"/>
        <end position="773"/>
    </location>
</feature>
<organism evidence="2 3">
    <name type="scientific">Pseudomonas syringae pv. helianthi</name>
    <dbReference type="NCBI Taxonomy" id="251654"/>
    <lineage>
        <taxon>Bacteria</taxon>
        <taxon>Pseudomonadati</taxon>
        <taxon>Pseudomonadota</taxon>
        <taxon>Gammaproteobacteria</taxon>
        <taxon>Pseudomonadales</taxon>
        <taxon>Pseudomonadaceae</taxon>
        <taxon>Pseudomonas</taxon>
    </lineage>
</organism>
<gene>
    <name evidence="2" type="ORF">ALP10_05371</name>
</gene>
<sequence>MTDQHITYFIESGLMSEKILVTSGSTGQPLTDTHFRGAIIGLYGDVLQGWALNGLKPDERLVVEVYIDGACVSLVRADQFHPDPEASDQFHGFGVQLRQSWLDNAKHISARVANSDCWLAGDLQLPTTPSAEPAPIASQVWHSGGLRLGGWAWDPDAPQRHVQITVREGSRVLGQMTCDTHHQALVYRATSDHGFSFDLPWELADGKPHTLDIENDLGHTLSGSPITLCCWHDGLEGLLKQHERAPTEQNLELLTQVAADLALRLPKSAGFHHYPQWYERFRPVAPKDGQPQPCRIGLLLISEGDDRLETDSLASLKTQRSAPHQLVKAVAGDLLPALKQLLEAGCDAVVPMMAGDHLAPYALEHLGALLTDGHAWGYSDCDRDGPQGERSLPWMKPVWDIDLFIGADIFTPGAIFGAAIIDQALALLPATDGQQPLDWHHLSAAIALATETSQAVVAHLPQVLYHRSQFAAASPEQAEPSSQRLNAISWLSESLATGANVTQVPNFPALLRTQWPLPATLPRVSLIVPTRDQLGLLRACVEGLLTATDYPNLEIIVVDNQSSDPHTLSYLEELSGRGVKVLPYPHPFNYSAINNYAVTHASGELIGLVNNDIEIIEAGWLNEMVSQLLRLGIGAVGAKLLWPNRMVQHGGVVVGVNGLAAHTGNHLEQRDPGYLGMNQITRRQSAVTAACLLLRKSVFDALHGLDEQAFPVAFNDVDLCLRIRQQGLNLIWTPFAELIHAESASRGKDQTPEKRARGQREQQGFIERWSQSGQSDPYYHPALSLDYLSGPYGGLAMPPRSNTPRIDRERVHDHHHEHADGTLVTKETL</sequence>
<feature type="compositionally biased region" description="Basic and acidic residues" evidence="1">
    <location>
        <begin position="743"/>
        <end position="760"/>
    </location>
</feature>
<name>A0A3M6CZU0_9PSED</name>
<evidence type="ECO:0000313" key="3">
    <source>
        <dbReference type="Proteomes" id="UP000279173"/>
    </source>
</evidence>
<evidence type="ECO:0000256" key="1">
    <source>
        <dbReference type="SAM" id="MobiDB-lite"/>
    </source>
</evidence>
<dbReference type="Pfam" id="PF13641">
    <property type="entry name" value="Glyco_tranf_2_3"/>
    <property type="match status" value="1"/>
</dbReference>
<dbReference type="EMBL" id="RBUT01000073">
    <property type="protein sequence ID" value="RMV48726.1"/>
    <property type="molecule type" value="Genomic_DNA"/>
</dbReference>
<dbReference type="AlphaFoldDB" id="A0A3M6CZU0"/>
<dbReference type="InterPro" id="IPR029044">
    <property type="entry name" value="Nucleotide-diphossugar_trans"/>
</dbReference>
<accession>A0A3M6CZU0</accession>
<proteinExistence type="predicted"/>
<reference evidence="2 3" key="1">
    <citation type="submission" date="2018-08" db="EMBL/GenBank/DDBJ databases">
        <title>Recombination of ecologically and evolutionarily significant loci maintains genetic cohesion in the Pseudomonas syringae species complex.</title>
        <authorList>
            <person name="Dillon M."/>
            <person name="Thakur S."/>
            <person name="Almeida R.N.D."/>
            <person name="Weir B.S."/>
            <person name="Guttman D.S."/>
        </authorList>
    </citation>
    <scope>NUCLEOTIDE SEQUENCE [LARGE SCALE GENOMIC DNA]</scope>
    <source>
        <strain evidence="2 3">ICMP 3263</strain>
    </source>
</reference>
<dbReference type="Gene3D" id="3.90.550.10">
    <property type="entry name" value="Spore Coat Polysaccharide Biosynthesis Protein SpsA, Chain A"/>
    <property type="match status" value="1"/>
</dbReference>
<dbReference type="PANTHER" id="PTHR43179:SF7">
    <property type="entry name" value="RHAMNOSYLTRANSFERASE WBBL"/>
    <property type="match status" value="1"/>
</dbReference>
<dbReference type="SUPFAM" id="SSF53448">
    <property type="entry name" value="Nucleotide-diphospho-sugar transferases"/>
    <property type="match status" value="1"/>
</dbReference>
<dbReference type="Proteomes" id="UP000279173">
    <property type="component" value="Unassembled WGS sequence"/>
</dbReference>
<evidence type="ECO:0000313" key="2">
    <source>
        <dbReference type="EMBL" id="RMV48726.1"/>
    </source>
</evidence>
<dbReference type="CDD" id="cd04186">
    <property type="entry name" value="GT_2_like_c"/>
    <property type="match status" value="1"/>
</dbReference>
<dbReference type="PANTHER" id="PTHR43179">
    <property type="entry name" value="RHAMNOSYLTRANSFERASE WBBL"/>
    <property type="match status" value="1"/>
</dbReference>
<dbReference type="GO" id="GO:0016740">
    <property type="term" value="F:transferase activity"/>
    <property type="evidence" value="ECO:0007669"/>
    <property type="project" value="UniProtKB-KW"/>
</dbReference>
<comment type="caution">
    <text evidence="2">The sequence shown here is derived from an EMBL/GenBank/DDBJ whole genome shotgun (WGS) entry which is preliminary data.</text>
</comment>